<dbReference type="OrthoDB" id="6874312at2"/>
<evidence type="ECO:0000256" key="1">
    <source>
        <dbReference type="SAM" id="MobiDB-lite"/>
    </source>
</evidence>
<comment type="caution">
    <text evidence="2">The sequence shown here is derived from an EMBL/GenBank/DDBJ whole genome shotgun (WGS) entry which is preliminary data.</text>
</comment>
<feature type="region of interest" description="Disordered" evidence="1">
    <location>
        <begin position="118"/>
        <end position="146"/>
    </location>
</feature>
<sequence>MNILDFLEQDFNLSGSGLETAKLIRRETDEDFVYKNEYIIKKTGDAYKKEITTQKEIADTAAMAIPGFEQLINALSEIQPETVISMRFIDSLNWDGRIYFDETKKILGMILGKKKNKNWKTPPNWDGSEEMLRQYNASSSSSQKDD</sequence>
<evidence type="ECO:0000313" key="2">
    <source>
        <dbReference type="EMBL" id="RON10699.1"/>
    </source>
</evidence>
<protein>
    <submittedName>
        <fullName evidence="2">Uncharacterized protein</fullName>
    </submittedName>
</protein>
<accession>A0A423HC53</accession>
<reference evidence="2 3" key="1">
    <citation type="submission" date="2016-10" db="EMBL/GenBank/DDBJ databases">
        <title>Comparative genome analysis of multiple Pseudomonas spp. focuses on biocontrol and plant growth promoting traits.</title>
        <authorList>
            <person name="Tao X.-Y."/>
            <person name="Taylor C.G."/>
        </authorList>
    </citation>
    <scope>NUCLEOTIDE SEQUENCE [LARGE SCALE GENOMIC DNA]</scope>
    <source>
        <strain evidence="2 3">48H11</strain>
    </source>
</reference>
<proteinExistence type="predicted"/>
<dbReference type="AlphaFoldDB" id="A0A423HC53"/>
<evidence type="ECO:0000313" key="3">
    <source>
        <dbReference type="Proteomes" id="UP000286071"/>
    </source>
</evidence>
<name>A0A423HC53_9PSED</name>
<feature type="compositionally biased region" description="Polar residues" evidence="1">
    <location>
        <begin position="135"/>
        <end position="146"/>
    </location>
</feature>
<dbReference type="EMBL" id="MOBJ01000003">
    <property type="protein sequence ID" value="RON10699.1"/>
    <property type="molecule type" value="Genomic_DNA"/>
</dbReference>
<organism evidence="2 3">
    <name type="scientific">Pseudomonas brassicacearum</name>
    <dbReference type="NCBI Taxonomy" id="930166"/>
    <lineage>
        <taxon>Bacteria</taxon>
        <taxon>Pseudomonadati</taxon>
        <taxon>Pseudomonadota</taxon>
        <taxon>Gammaproteobacteria</taxon>
        <taxon>Pseudomonadales</taxon>
        <taxon>Pseudomonadaceae</taxon>
        <taxon>Pseudomonas</taxon>
    </lineage>
</organism>
<dbReference type="Proteomes" id="UP000286071">
    <property type="component" value="Unassembled WGS sequence"/>
</dbReference>
<gene>
    <name evidence="2" type="ORF">BK659_04080</name>
</gene>
<dbReference type="RefSeq" id="WP_123423872.1">
    <property type="nucleotide sequence ID" value="NZ_MOBJ01000003.1"/>
</dbReference>